<dbReference type="GO" id="GO:0016747">
    <property type="term" value="F:acyltransferase activity, transferring groups other than amino-acyl groups"/>
    <property type="evidence" value="ECO:0007669"/>
    <property type="project" value="InterPro"/>
</dbReference>
<evidence type="ECO:0000256" key="1">
    <source>
        <dbReference type="SAM" id="Phobius"/>
    </source>
</evidence>
<feature type="transmembrane region" description="Helical" evidence="1">
    <location>
        <begin position="340"/>
        <end position="361"/>
    </location>
</feature>
<feature type="transmembrane region" description="Helical" evidence="1">
    <location>
        <begin position="21"/>
        <end position="40"/>
    </location>
</feature>
<dbReference type="PANTHER" id="PTHR23028:SF53">
    <property type="entry name" value="ACYL_TRANSF_3 DOMAIN-CONTAINING PROTEIN"/>
    <property type="match status" value="1"/>
</dbReference>
<dbReference type="Proteomes" id="UP000503162">
    <property type="component" value="Chromosome"/>
</dbReference>
<dbReference type="KEGG" id="hcz:G9Q37_18395"/>
<keyword evidence="1" id="KW-0812">Transmembrane</keyword>
<dbReference type="Pfam" id="PF01757">
    <property type="entry name" value="Acyl_transf_3"/>
    <property type="match status" value="1"/>
</dbReference>
<dbReference type="PANTHER" id="PTHR23028">
    <property type="entry name" value="ACETYLTRANSFERASE"/>
    <property type="match status" value="1"/>
</dbReference>
<feature type="transmembrane region" description="Helical" evidence="1">
    <location>
        <begin position="269"/>
        <end position="287"/>
    </location>
</feature>
<evidence type="ECO:0000259" key="2">
    <source>
        <dbReference type="Pfam" id="PF01757"/>
    </source>
</evidence>
<dbReference type="RefSeq" id="WP_166229530.1">
    <property type="nucleotide sequence ID" value="NZ_CP049989.1"/>
</dbReference>
<dbReference type="InterPro" id="IPR050879">
    <property type="entry name" value="Acyltransferase_3"/>
</dbReference>
<keyword evidence="4" id="KW-1185">Reference proteome</keyword>
<dbReference type="AlphaFoldDB" id="A0A6G8ILJ4"/>
<accession>A0A6G8ILJ4</accession>
<feature type="transmembrane region" description="Helical" evidence="1">
    <location>
        <begin position="95"/>
        <end position="114"/>
    </location>
</feature>
<feature type="transmembrane region" description="Helical" evidence="1">
    <location>
        <begin position="52"/>
        <end position="74"/>
    </location>
</feature>
<dbReference type="GO" id="GO:0000271">
    <property type="term" value="P:polysaccharide biosynthetic process"/>
    <property type="evidence" value="ECO:0007669"/>
    <property type="project" value="TreeGrafter"/>
</dbReference>
<gene>
    <name evidence="3" type="ORF">G9Q37_18395</name>
</gene>
<feature type="domain" description="Acyltransferase 3" evidence="2">
    <location>
        <begin position="13"/>
        <end position="347"/>
    </location>
</feature>
<organism evidence="3 4">
    <name type="scientific">Hydrogenophaga crocea</name>
    <dbReference type="NCBI Taxonomy" id="2716225"/>
    <lineage>
        <taxon>Bacteria</taxon>
        <taxon>Pseudomonadati</taxon>
        <taxon>Pseudomonadota</taxon>
        <taxon>Betaproteobacteria</taxon>
        <taxon>Burkholderiales</taxon>
        <taxon>Comamonadaceae</taxon>
        <taxon>Hydrogenophaga</taxon>
    </lineage>
</organism>
<dbReference type="InterPro" id="IPR002656">
    <property type="entry name" value="Acyl_transf_3_dom"/>
</dbReference>
<keyword evidence="1" id="KW-1133">Transmembrane helix</keyword>
<feature type="transmembrane region" description="Helical" evidence="1">
    <location>
        <begin position="176"/>
        <end position="198"/>
    </location>
</feature>
<evidence type="ECO:0000313" key="3">
    <source>
        <dbReference type="EMBL" id="QIM53989.1"/>
    </source>
</evidence>
<keyword evidence="3" id="KW-0012">Acyltransferase</keyword>
<feature type="transmembrane region" description="Helical" evidence="1">
    <location>
        <begin position="308"/>
        <end position="328"/>
    </location>
</feature>
<dbReference type="GO" id="GO:0016020">
    <property type="term" value="C:membrane"/>
    <property type="evidence" value="ECO:0007669"/>
    <property type="project" value="TreeGrafter"/>
</dbReference>
<evidence type="ECO:0000313" key="4">
    <source>
        <dbReference type="Proteomes" id="UP000503162"/>
    </source>
</evidence>
<sequence length="374" mass="42114">MISTHMVSERRIAELDGLRGIAVGMVLVWHFVGALIDQGLGGWTKLVYGLTIFGRTGVDLFFVLSGFLITGILLDRRQSPARFLQSFYVRRLLRIAPSYLVLVAIFWAAVAAGARNDVFNSDTPLWHHLTFTQNWWMAEHDRWGPSAISVTWSVAIEEQFYLAFPLMVLLTPYKRLPVLLLAIALGSAVFRAMAWLLHDSAFTMYVHTLSRLDGLAAGAVIAWACRHQGFEAWMTRHGAALQRLFTRLLWLIPLFLIAIRINLPLNMALWGHSYLTVVYALAVLLILKRLDRGGIGALRQAWLTRLGAVSYTVYLFHPLFLACAFLIARRPERVSTLYDAGLAAAALCATLIWAAFSLKFLERPLTKAGRKLRY</sequence>
<dbReference type="EMBL" id="CP049989">
    <property type="protein sequence ID" value="QIM53989.1"/>
    <property type="molecule type" value="Genomic_DNA"/>
</dbReference>
<proteinExistence type="predicted"/>
<name>A0A6G8ILJ4_9BURK</name>
<keyword evidence="1" id="KW-0472">Membrane</keyword>
<feature type="transmembrane region" description="Helical" evidence="1">
    <location>
        <begin position="244"/>
        <end position="263"/>
    </location>
</feature>
<keyword evidence="3" id="KW-0808">Transferase</keyword>
<reference evidence="3 4" key="1">
    <citation type="submission" date="2020-03" db="EMBL/GenBank/DDBJ databases">
        <title>Hydrogenophaga sp. nov. isolated from cyanobacterial mat.</title>
        <authorList>
            <person name="Thorat V."/>
            <person name="Kirdat K."/>
            <person name="Tiwarekar B."/>
            <person name="Costa E.D."/>
            <person name="Yadav A."/>
        </authorList>
    </citation>
    <scope>NUCLEOTIDE SEQUENCE [LARGE SCALE GENOMIC DNA]</scope>
    <source>
        <strain evidence="3 4">BA0156</strain>
    </source>
</reference>
<protein>
    <submittedName>
        <fullName evidence="3">Acyltransferase</fullName>
    </submittedName>
</protein>